<proteinExistence type="predicted"/>
<accession>A0A9J5XZC3</accession>
<keyword evidence="1" id="KW-1133">Transmembrane helix</keyword>
<evidence type="ECO:0000256" key="1">
    <source>
        <dbReference type="SAM" id="Phobius"/>
    </source>
</evidence>
<evidence type="ECO:0000313" key="3">
    <source>
        <dbReference type="Proteomes" id="UP000824120"/>
    </source>
</evidence>
<keyword evidence="1" id="KW-0472">Membrane</keyword>
<evidence type="ECO:0000313" key="2">
    <source>
        <dbReference type="EMBL" id="KAG5593715.1"/>
    </source>
</evidence>
<sequence length="83" mass="9676">MAEYYKLKLWRVLVLVFATNGVKTLRGNVIMVTIVIMYVQMRDIFLEENVCGKAFLREWLVCVSIVVDSKIIIKQIPSHIYIV</sequence>
<keyword evidence="1" id="KW-0812">Transmembrane</keyword>
<reference evidence="2 3" key="1">
    <citation type="submission" date="2020-09" db="EMBL/GenBank/DDBJ databases">
        <title>De no assembly of potato wild relative species, Solanum commersonii.</title>
        <authorList>
            <person name="Cho K."/>
        </authorList>
    </citation>
    <scope>NUCLEOTIDE SEQUENCE [LARGE SCALE GENOMIC DNA]</scope>
    <source>
        <strain evidence="2">LZ3.2</strain>
        <tissue evidence="2">Leaf</tissue>
    </source>
</reference>
<dbReference type="EMBL" id="JACXVP010000007">
    <property type="protein sequence ID" value="KAG5593715.1"/>
    <property type="molecule type" value="Genomic_DNA"/>
</dbReference>
<dbReference type="OrthoDB" id="10425978at2759"/>
<name>A0A9J5XZC3_SOLCO</name>
<feature type="transmembrane region" description="Helical" evidence="1">
    <location>
        <begin position="12"/>
        <end position="39"/>
    </location>
</feature>
<organism evidence="2 3">
    <name type="scientific">Solanum commersonii</name>
    <name type="common">Commerson's wild potato</name>
    <name type="synonym">Commerson's nightshade</name>
    <dbReference type="NCBI Taxonomy" id="4109"/>
    <lineage>
        <taxon>Eukaryota</taxon>
        <taxon>Viridiplantae</taxon>
        <taxon>Streptophyta</taxon>
        <taxon>Embryophyta</taxon>
        <taxon>Tracheophyta</taxon>
        <taxon>Spermatophyta</taxon>
        <taxon>Magnoliopsida</taxon>
        <taxon>eudicotyledons</taxon>
        <taxon>Gunneridae</taxon>
        <taxon>Pentapetalae</taxon>
        <taxon>asterids</taxon>
        <taxon>lamiids</taxon>
        <taxon>Solanales</taxon>
        <taxon>Solanaceae</taxon>
        <taxon>Solanoideae</taxon>
        <taxon>Solaneae</taxon>
        <taxon>Solanum</taxon>
    </lineage>
</organism>
<gene>
    <name evidence="2" type="ORF">H5410_034947</name>
</gene>
<keyword evidence="3" id="KW-1185">Reference proteome</keyword>
<protein>
    <submittedName>
        <fullName evidence="2">Uncharacterized protein</fullName>
    </submittedName>
</protein>
<comment type="caution">
    <text evidence="2">The sequence shown here is derived from an EMBL/GenBank/DDBJ whole genome shotgun (WGS) entry which is preliminary data.</text>
</comment>
<dbReference type="Proteomes" id="UP000824120">
    <property type="component" value="Chromosome 7"/>
</dbReference>
<dbReference type="AlphaFoldDB" id="A0A9J5XZC3"/>